<sequence>MKKPVVIFIVGPTGSGKTQVGLNLSRYLPCEYISADSMQIYKGMDIVTDKLVVSLRRKYPYHLLDVVPPSKEYSVAAFCLAAARKVRESVKRKKVPVVVGGTGLYVRSLIHGIFEERSSAEIRSSLMHLAVEKGNSFLHQRLGQVDPQAAGRIHVHDTKRLIRALEVFEMTRRPISELQQKRQGLIVAYDVRIFGLERDRADLYARIDQRVDFMVHGGLLDEVRRLLRRCLGRTASQCIGVREIEGFLKGQYGLEEAVRLMKRNTRHFAKRQMTWFRREPGIEWIKVAADDDLAQIARMIAERASHGWRE</sequence>
<dbReference type="Proteomes" id="UP000287243">
    <property type="component" value="Chromosome"/>
</dbReference>
<comment type="similarity">
    <text evidence="3 10 13">Belongs to the IPP transferase family.</text>
</comment>
<feature type="site" description="Interaction with substrate tRNA" evidence="10">
    <location>
        <position position="123"/>
    </location>
</feature>
<dbReference type="Gene3D" id="1.10.20.140">
    <property type="match status" value="1"/>
</dbReference>
<evidence type="ECO:0000313" key="14">
    <source>
        <dbReference type="EMBL" id="QAT16755.1"/>
    </source>
</evidence>
<comment type="cofactor">
    <cofactor evidence="1 10">
        <name>Mg(2+)</name>
        <dbReference type="ChEBI" id="CHEBI:18420"/>
    </cofactor>
</comment>
<evidence type="ECO:0000256" key="4">
    <source>
        <dbReference type="ARBA" id="ARBA00022679"/>
    </source>
</evidence>
<keyword evidence="7 10" id="KW-0067">ATP-binding</keyword>
<protein>
    <recommendedName>
        <fullName evidence="10">tRNA dimethylallyltransferase</fullName>
        <ecNumber evidence="10">2.5.1.75</ecNumber>
    </recommendedName>
    <alternativeName>
        <fullName evidence="10">Dimethylallyl diphosphate:tRNA dimethylallyltransferase</fullName>
        <shortName evidence="10">DMAPP:tRNA dimethylallyltransferase</shortName>
        <shortName evidence="10">DMATase</shortName>
    </alternativeName>
    <alternativeName>
        <fullName evidence="10">Isopentenyl-diphosphate:tRNA isopentenyltransferase</fullName>
        <shortName evidence="10">IPP transferase</shortName>
        <shortName evidence="10">IPPT</shortName>
        <shortName evidence="10">IPTase</shortName>
    </alternativeName>
</protein>
<dbReference type="GO" id="GO:0006400">
    <property type="term" value="P:tRNA modification"/>
    <property type="evidence" value="ECO:0007669"/>
    <property type="project" value="TreeGrafter"/>
</dbReference>
<dbReference type="EMBL" id="CP019384">
    <property type="protein sequence ID" value="QAT16755.1"/>
    <property type="molecule type" value="Genomic_DNA"/>
</dbReference>
<comment type="function">
    <text evidence="2 10 12">Catalyzes the transfer of a dimethylallyl group onto the adenine at position 37 in tRNAs that read codons beginning with uridine, leading to the formation of N6-(dimethylallyl)adenosine (i(6)A).</text>
</comment>
<dbReference type="SUPFAM" id="SSF52540">
    <property type="entry name" value="P-loop containing nucleoside triphosphate hydrolases"/>
    <property type="match status" value="2"/>
</dbReference>
<evidence type="ECO:0000256" key="10">
    <source>
        <dbReference type="HAMAP-Rule" id="MF_00185"/>
    </source>
</evidence>
<comment type="subunit">
    <text evidence="10">Monomer.</text>
</comment>
<feature type="binding site" evidence="10">
    <location>
        <begin position="13"/>
        <end position="18"/>
    </location>
    <ligand>
        <name>substrate</name>
    </ligand>
</feature>
<keyword evidence="5 10" id="KW-0819">tRNA processing</keyword>
<feature type="site" description="Interaction with substrate tRNA" evidence="10">
    <location>
        <position position="102"/>
    </location>
</feature>
<dbReference type="EC" id="2.5.1.75" evidence="10"/>
<gene>
    <name evidence="10" type="primary">miaA</name>
    <name evidence="14" type="ORF">BU251_02895</name>
</gene>
<evidence type="ECO:0000256" key="12">
    <source>
        <dbReference type="RuleBase" id="RU003784"/>
    </source>
</evidence>
<evidence type="ECO:0000256" key="2">
    <source>
        <dbReference type="ARBA" id="ARBA00003213"/>
    </source>
</evidence>
<dbReference type="GO" id="GO:0005524">
    <property type="term" value="F:ATP binding"/>
    <property type="evidence" value="ECO:0007669"/>
    <property type="project" value="UniProtKB-UniRule"/>
</dbReference>
<evidence type="ECO:0000256" key="11">
    <source>
        <dbReference type="RuleBase" id="RU003783"/>
    </source>
</evidence>
<dbReference type="PANTHER" id="PTHR11088">
    <property type="entry name" value="TRNA DIMETHYLALLYLTRANSFERASE"/>
    <property type="match status" value="1"/>
</dbReference>
<dbReference type="OrthoDB" id="9776390at2"/>
<dbReference type="HAMAP" id="MF_00185">
    <property type="entry name" value="IPP_trans"/>
    <property type="match status" value="1"/>
</dbReference>
<keyword evidence="15" id="KW-1185">Reference proteome</keyword>
<feature type="region of interest" description="Interaction with substrate tRNA" evidence="10">
    <location>
        <begin position="36"/>
        <end position="39"/>
    </location>
</feature>
<evidence type="ECO:0000256" key="8">
    <source>
        <dbReference type="ARBA" id="ARBA00022842"/>
    </source>
</evidence>
<proteinExistence type="inferred from homology"/>
<reference evidence="14 15" key="1">
    <citation type="submission" date="2017-01" db="EMBL/GenBank/DDBJ databases">
        <title>First insights into the biology of 'candidatus Vampirococcus archaeovorus'.</title>
        <authorList>
            <person name="Kizina J."/>
            <person name="Jordan S."/>
            <person name="Stueber K."/>
            <person name="Reinhardt R."/>
            <person name="Harder J."/>
        </authorList>
    </citation>
    <scope>NUCLEOTIDE SEQUENCE [LARGE SCALE GENOMIC DNA]</scope>
    <source>
        <strain evidence="14 15">LiM</strain>
    </source>
</reference>
<dbReference type="InterPro" id="IPR027417">
    <property type="entry name" value="P-loop_NTPase"/>
</dbReference>
<evidence type="ECO:0000256" key="3">
    <source>
        <dbReference type="ARBA" id="ARBA00005842"/>
    </source>
</evidence>
<name>A0A410P3H8_VELA1</name>
<dbReference type="RefSeq" id="WP_128699391.1">
    <property type="nucleotide sequence ID" value="NZ_CP019384.1"/>
</dbReference>
<evidence type="ECO:0000256" key="7">
    <source>
        <dbReference type="ARBA" id="ARBA00022840"/>
    </source>
</evidence>
<keyword evidence="6 10" id="KW-0547">Nucleotide-binding</keyword>
<dbReference type="KEGG" id="vai:BU251_02895"/>
<dbReference type="InterPro" id="IPR018022">
    <property type="entry name" value="IPT"/>
</dbReference>
<keyword evidence="4 10" id="KW-0808">Transferase</keyword>
<evidence type="ECO:0000313" key="15">
    <source>
        <dbReference type="Proteomes" id="UP000287243"/>
    </source>
</evidence>
<evidence type="ECO:0000256" key="1">
    <source>
        <dbReference type="ARBA" id="ARBA00001946"/>
    </source>
</evidence>
<dbReference type="PANTHER" id="PTHR11088:SF60">
    <property type="entry name" value="TRNA DIMETHYLALLYLTRANSFERASE"/>
    <property type="match status" value="1"/>
</dbReference>
<accession>A0A410P3H8</accession>
<dbReference type="Gene3D" id="3.40.50.300">
    <property type="entry name" value="P-loop containing nucleotide triphosphate hydrolases"/>
    <property type="match status" value="1"/>
</dbReference>
<feature type="binding site" evidence="10">
    <location>
        <begin position="11"/>
        <end position="18"/>
    </location>
    <ligand>
        <name>ATP</name>
        <dbReference type="ChEBI" id="CHEBI:30616"/>
    </ligand>
</feature>
<dbReference type="NCBIfam" id="TIGR00174">
    <property type="entry name" value="miaA"/>
    <property type="match status" value="1"/>
</dbReference>
<dbReference type="InterPro" id="IPR039657">
    <property type="entry name" value="Dimethylallyltransferase"/>
</dbReference>
<comment type="catalytic activity">
    <reaction evidence="9 10 11">
        <text>adenosine(37) in tRNA + dimethylallyl diphosphate = N(6)-dimethylallyladenosine(37) in tRNA + diphosphate</text>
        <dbReference type="Rhea" id="RHEA:26482"/>
        <dbReference type="Rhea" id="RHEA-COMP:10162"/>
        <dbReference type="Rhea" id="RHEA-COMP:10375"/>
        <dbReference type="ChEBI" id="CHEBI:33019"/>
        <dbReference type="ChEBI" id="CHEBI:57623"/>
        <dbReference type="ChEBI" id="CHEBI:74411"/>
        <dbReference type="ChEBI" id="CHEBI:74415"/>
        <dbReference type="EC" id="2.5.1.75"/>
    </reaction>
</comment>
<keyword evidence="8 10" id="KW-0460">Magnesium</keyword>
<dbReference type="AlphaFoldDB" id="A0A410P3H8"/>
<evidence type="ECO:0000256" key="9">
    <source>
        <dbReference type="ARBA" id="ARBA00049563"/>
    </source>
</evidence>
<dbReference type="Pfam" id="PF01715">
    <property type="entry name" value="IPPT"/>
    <property type="match status" value="1"/>
</dbReference>
<comment type="caution">
    <text evidence="10">Lacks conserved residue(s) required for the propagation of feature annotation.</text>
</comment>
<evidence type="ECO:0000256" key="6">
    <source>
        <dbReference type="ARBA" id="ARBA00022741"/>
    </source>
</evidence>
<organism evidence="14 15">
    <name type="scientific">Velamenicoccus archaeovorus</name>
    <dbReference type="NCBI Taxonomy" id="1930593"/>
    <lineage>
        <taxon>Bacteria</taxon>
        <taxon>Pseudomonadati</taxon>
        <taxon>Candidatus Omnitrophota</taxon>
        <taxon>Candidatus Velamenicoccus</taxon>
    </lineage>
</organism>
<evidence type="ECO:0000256" key="13">
    <source>
        <dbReference type="RuleBase" id="RU003785"/>
    </source>
</evidence>
<dbReference type="GO" id="GO:0052381">
    <property type="term" value="F:tRNA dimethylallyltransferase activity"/>
    <property type="evidence" value="ECO:0007669"/>
    <property type="project" value="UniProtKB-UniRule"/>
</dbReference>
<evidence type="ECO:0000256" key="5">
    <source>
        <dbReference type="ARBA" id="ARBA00022694"/>
    </source>
</evidence>